<feature type="binding site" evidence="13">
    <location>
        <begin position="247"/>
        <end position="249"/>
    </location>
    <ligand>
        <name>acetyl-CoA</name>
        <dbReference type="ChEBI" id="CHEBI:57288"/>
    </ligand>
</feature>
<evidence type="ECO:0000256" key="10">
    <source>
        <dbReference type="ARBA" id="ARBA00048017"/>
    </source>
</evidence>
<evidence type="ECO:0000256" key="6">
    <source>
        <dbReference type="ARBA" id="ARBA00022763"/>
    </source>
</evidence>
<dbReference type="Gene3D" id="3.90.360.10">
    <property type="entry name" value="Histone acetyl transferase 1 (HAT1), N-terminal domain"/>
    <property type="match status" value="1"/>
</dbReference>
<dbReference type="InterPro" id="IPR017380">
    <property type="entry name" value="Hist_AcTrfase_B-typ_cat-su"/>
</dbReference>
<organism evidence="17 18">
    <name type="scientific">Apiotrichum porosum</name>
    <dbReference type="NCBI Taxonomy" id="105984"/>
    <lineage>
        <taxon>Eukaryota</taxon>
        <taxon>Fungi</taxon>
        <taxon>Dikarya</taxon>
        <taxon>Basidiomycota</taxon>
        <taxon>Agaricomycotina</taxon>
        <taxon>Tremellomycetes</taxon>
        <taxon>Trichosporonales</taxon>
        <taxon>Trichosporonaceae</taxon>
        <taxon>Apiotrichum</taxon>
    </lineage>
</organism>
<feature type="domain" description="N-acetyltransferase" evidence="15">
    <location>
        <begin position="214"/>
        <end position="284"/>
    </location>
</feature>
<dbReference type="InterPro" id="IPR037113">
    <property type="entry name" value="Hat1_N_sf"/>
</dbReference>
<feature type="domain" description="Histone acetyl transferase HAT1 N-terminal" evidence="16">
    <location>
        <begin position="9"/>
        <end position="191"/>
    </location>
</feature>
<dbReference type="STRING" id="105984.A0A427XZZ2"/>
<evidence type="ECO:0000256" key="4">
    <source>
        <dbReference type="ARBA" id="ARBA00021268"/>
    </source>
</evidence>
<dbReference type="GO" id="GO:0042393">
    <property type="term" value="F:histone binding"/>
    <property type="evidence" value="ECO:0007669"/>
    <property type="project" value="InterPro"/>
</dbReference>
<dbReference type="Pfam" id="PF00583">
    <property type="entry name" value="Acetyltransf_1"/>
    <property type="match status" value="1"/>
</dbReference>
<dbReference type="GO" id="GO:0031509">
    <property type="term" value="P:subtelomeric heterochromatin formation"/>
    <property type="evidence" value="ECO:0007669"/>
    <property type="project" value="InterPro"/>
</dbReference>
<dbReference type="Proteomes" id="UP000279236">
    <property type="component" value="Unassembled WGS sequence"/>
</dbReference>
<dbReference type="SUPFAM" id="SSF55729">
    <property type="entry name" value="Acyl-CoA N-acyltransferases (Nat)"/>
    <property type="match status" value="1"/>
</dbReference>
<dbReference type="EC" id="2.3.1.48" evidence="3 11"/>
<dbReference type="CDD" id="cd04301">
    <property type="entry name" value="NAT_SF"/>
    <property type="match status" value="1"/>
</dbReference>
<evidence type="ECO:0000256" key="14">
    <source>
        <dbReference type="PIRSR" id="PIRSR038084-3"/>
    </source>
</evidence>
<keyword evidence="5 11" id="KW-0808">Transferase</keyword>
<comment type="subunit">
    <text evidence="11">Component of the HAT-B complex composed of at least HAT1 and HAT2. The HAT-B complex binds to histone H4 tail.</text>
</comment>
<evidence type="ECO:0000256" key="12">
    <source>
        <dbReference type="PIRSR" id="PIRSR038084-1"/>
    </source>
</evidence>
<reference evidence="17 18" key="1">
    <citation type="submission" date="2018-11" db="EMBL/GenBank/DDBJ databases">
        <title>Genome sequence of Apiotrichum porosum DSM 27194.</title>
        <authorList>
            <person name="Aliyu H."/>
            <person name="Gorte O."/>
            <person name="Ochsenreither K."/>
        </authorList>
    </citation>
    <scope>NUCLEOTIDE SEQUENCE [LARGE SCALE GENOMIC DNA]</scope>
    <source>
        <strain evidence="17 18">DSM 27194</strain>
    </source>
</reference>
<dbReference type="InterPro" id="IPR000182">
    <property type="entry name" value="GNAT_dom"/>
</dbReference>
<keyword evidence="9 11" id="KW-0012">Acyltransferase</keyword>
<proteinExistence type="inferred from homology"/>
<evidence type="ECO:0000256" key="13">
    <source>
        <dbReference type="PIRSR" id="PIRSR038084-2"/>
    </source>
</evidence>
<keyword evidence="11" id="KW-0963">Cytoplasm</keyword>
<evidence type="ECO:0000256" key="11">
    <source>
        <dbReference type="PIRNR" id="PIRNR038084"/>
    </source>
</evidence>
<dbReference type="GO" id="GO:0005634">
    <property type="term" value="C:nucleus"/>
    <property type="evidence" value="ECO:0007669"/>
    <property type="project" value="UniProtKB-SubCell"/>
</dbReference>
<keyword evidence="6" id="KW-0227">DNA damage</keyword>
<feature type="region of interest" description="Interaction with histone H4 N-terminus" evidence="13">
    <location>
        <begin position="52"/>
        <end position="54"/>
    </location>
</feature>
<evidence type="ECO:0000256" key="9">
    <source>
        <dbReference type="ARBA" id="ARBA00023315"/>
    </source>
</evidence>
<keyword evidence="8 11" id="KW-0539">Nucleus</keyword>
<gene>
    <name evidence="17" type="primary">HAT1</name>
    <name evidence="17" type="ORF">EHS24_005927</name>
</gene>
<feature type="site" description="Interaction with histone H4 N-terminus" evidence="14">
    <location>
        <position position="203"/>
    </location>
</feature>
<feature type="active site" description="Proton donor/acceptor" evidence="12">
    <location>
        <position position="282"/>
    </location>
</feature>
<dbReference type="EMBL" id="RSCE01000003">
    <property type="protein sequence ID" value="RSH84407.1"/>
    <property type="molecule type" value="Genomic_DNA"/>
</dbReference>
<dbReference type="GO" id="GO:0005737">
    <property type="term" value="C:cytoplasm"/>
    <property type="evidence" value="ECO:0007669"/>
    <property type="project" value="UniProtKB-SubCell"/>
</dbReference>
<dbReference type="RefSeq" id="XP_028477855.1">
    <property type="nucleotide sequence ID" value="XM_028621403.1"/>
</dbReference>
<comment type="subcellular location">
    <subcellularLocation>
        <location evidence="11">Cytoplasm</location>
    </subcellularLocation>
    <subcellularLocation>
        <location evidence="1 11">Nucleus</location>
    </subcellularLocation>
</comment>
<accession>A0A427XZZ2</accession>
<evidence type="ECO:0000313" key="17">
    <source>
        <dbReference type="EMBL" id="RSH84407.1"/>
    </source>
</evidence>
<dbReference type="GO" id="GO:0000781">
    <property type="term" value="C:chromosome, telomeric region"/>
    <property type="evidence" value="ECO:0007669"/>
    <property type="project" value="GOC"/>
</dbReference>
<comment type="similarity">
    <text evidence="2 11">Belongs to the HAT1 family.</text>
</comment>
<dbReference type="InterPro" id="IPR019467">
    <property type="entry name" value="Hat1_N"/>
</dbReference>
<evidence type="ECO:0000256" key="8">
    <source>
        <dbReference type="ARBA" id="ARBA00023242"/>
    </source>
</evidence>
<dbReference type="PANTHER" id="PTHR12046">
    <property type="entry name" value="HISTONE ACETYLTRANSFERASE TYPE B CATALYTIC SUBUNIT"/>
    <property type="match status" value="1"/>
</dbReference>
<feature type="binding site" evidence="13">
    <location>
        <begin position="254"/>
        <end position="260"/>
    </location>
    <ligand>
        <name>acetyl-CoA</name>
        <dbReference type="ChEBI" id="CHEBI:57288"/>
    </ligand>
</feature>
<feature type="region of interest" description="Interaction with histone H4 N-terminus" evidence="13">
    <location>
        <begin position="231"/>
        <end position="233"/>
    </location>
</feature>
<dbReference type="Gene3D" id="1.10.10.390">
    <property type="match status" value="1"/>
</dbReference>
<protein>
    <recommendedName>
        <fullName evidence="4 11">Histone acetyltransferase type B catalytic subunit</fullName>
        <ecNumber evidence="3 11">2.3.1.48</ecNumber>
    </recommendedName>
</protein>
<dbReference type="InterPro" id="IPR013523">
    <property type="entry name" value="Hist_AcTrfase_HAT1_C"/>
</dbReference>
<evidence type="ECO:0000313" key="18">
    <source>
        <dbReference type="Proteomes" id="UP000279236"/>
    </source>
</evidence>
<evidence type="ECO:0000256" key="2">
    <source>
        <dbReference type="ARBA" id="ARBA00010543"/>
    </source>
</evidence>
<evidence type="ECO:0000256" key="1">
    <source>
        <dbReference type="ARBA" id="ARBA00004123"/>
    </source>
</evidence>
<dbReference type="PIRSF" id="PIRSF038084">
    <property type="entry name" value="HAT-B_cat"/>
    <property type="match status" value="1"/>
</dbReference>
<dbReference type="AlphaFoldDB" id="A0A427XZZ2"/>
<dbReference type="InterPro" id="IPR016181">
    <property type="entry name" value="Acyl_CoA_acyltransferase"/>
</dbReference>
<dbReference type="Gene3D" id="3.40.630.30">
    <property type="match status" value="1"/>
</dbReference>
<comment type="catalytic activity">
    <reaction evidence="10 11">
        <text>L-lysyl-[protein] + acetyl-CoA = N(6)-acetyl-L-lysyl-[protein] + CoA + H(+)</text>
        <dbReference type="Rhea" id="RHEA:45948"/>
        <dbReference type="Rhea" id="RHEA-COMP:9752"/>
        <dbReference type="Rhea" id="RHEA-COMP:10731"/>
        <dbReference type="ChEBI" id="CHEBI:15378"/>
        <dbReference type="ChEBI" id="CHEBI:29969"/>
        <dbReference type="ChEBI" id="CHEBI:57287"/>
        <dbReference type="ChEBI" id="CHEBI:57288"/>
        <dbReference type="ChEBI" id="CHEBI:61930"/>
        <dbReference type="EC" id="2.3.1.48"/>
    </reaction>
</comment>
<evidence type="ECO:0000259" key="15">
    <source>
        <dbReference type="Pfam" id="PF00583"/>
    </source>
</evidence>
<feature type="binding site" evidence="13">
    <location>
        <position position="294"/>
    </location>
    <ligand>
        <name>acetyl-CoA</name>
        <dbReference type="ChEBI" id="CHEBI:57288"/>
    </ligand>
</feature>
<dbReference type="OrthoDB" id="10253098at2759"/>
<name>A0A427XZZ2_9TREE</name>
<comment type="function">
    <text evidence="11">Catalytic component of the histone acetylase B (HAT-B) complex. Has intrinsic substrate specificity that modifies lysine in recognition sequence GXGKXG. Involved in DNA double-strand break repair.</text>
</comment>
<dbReference type="GO" id="GO:0004402">
    <property type="term" value="F:histone acetyltransferase activity"/>
    <property type="evidence" value="ECO:0007669"/>
    <property type="project" value="UniProtKB-UniRule"/>
</dbReference>
<dbReference type="GO" id="GO:0006281">
    <property type="term" value="P:DNA repair"/>
    <property type="evidence" value="ECO:0007669"/>
    <property type="project" value="UniProtKB-KW"/>
</dbReference>
<sequence>MSGHDEEYWVSDSNEAMSLQLIRSQEDADALGDDDVAIQPFNPTFTYPIFGESEKIFGYHNLDIKLHYASGSLKQFLQITHDEVIKSTDTPPDPIEETLFRFIPADYTKSEVAFDAVVEADADHFKPLGDKIASYTRASASGKGKGKANGAAPSEDSDDAVVYEMYKTKWDTPGFREYHRRMQIFILFFIEGGSYVQEDEEAWEFITLFERRKRPNSDVYTYHFIGYTSLYPFWCFPDKVRLRLSQFVILPPYQNLGHGSHLYSALFEHMLSRDEVAELTVEDPAEAFEDLRDRNDLRFLVKEGVPDDANFLTGVGIESRGERAAWEAALRKKYKIAQRQFDRLLELLLLRQLDRKNAAAVKAYRLHVKARLYRFNYEMLSQLTPDERKDALAKTYDTVVEDYDRLLKMTFH</sequence>
<dbReference type="GeneID" id="39590470"/>
<keyword evidence="18" id="KW-1185">Reference proteome</keyword>
<dbReference type="Pfam" id="PF10394">
    <property type="entry name" value="Hat1_N"/>
    <property type="match status" value="1"/>
</dbReference>
<dbReference type="Pfam" id="PF21184">
    <property type="entry name" value="HAT1_C_fung"/>
    <property type="match status" value="1"/>
</dbReference>
<keyword evidence="7" id="KW-0234">DNA repair</keyword>
<dbReference type="FunFam" id="3.40.630.30:FF:000072">
    <property type="entry name" value="Histone acetyltransferase type B catalytic subunit"/>
    <property type="match status" value="1"/>
</dbReference>
<evidence type="ECO:0000256" key="7">
    <source>
        <dbReference type="ARBA" id="ARBA00023204"/>
    </source>
</evidence>
<evidence type="ECO:0000256" key="3">
    <source>
        <dbReference type="ARBA" id="ARBA00013184"/>
    </source>
</evidence>
<comment type="caution">
    <text evidence="17">The sequence shown here is derived from an EMBL/GenBank/DDBJ whole genome shotgun (WGS) entry which is preliminary data.</text>
</comment>
<evidence type="ECO:0000259" key="16">
    <source>
        <dbReference type="Pfam" id="PF10394"/>
    </source>
</evidence>
<evidence type="ECO:0000256" key="5">
    <source>
        <dbReference type="ARBA" id="ARBA00022679"/>
    </source>
</evidence>